<sequence length="325" mass="35065">MMCSRIESGRPRRAAFTLIELLVVIAIIAVLIALLLPAVQAARAAARRISCTNNLKQIGIAMHNYADAMGGFPPTAIGVSRPNLEQFGGWCAQILGYIEQPQVYAAYNFNLGYHLPDNQTAVRTVMSVYVCPATPRPPTPVAGVVKFTGTNGVPDMSLSAAPGDYFTARSYAEPWLPSSARLEWIGALDQTVHTPFQSITDGLSNTMLAYECAGKPDYYLRGKYIHGFPTPSSPQAADRWWGHGAWAGFMNMRIVTFRGGQDDGDGPCVINCHNGWNAVYSFHSGGINALACDGSVRFLKESTARPVIKSFVSKAGGEVVSADQL</sequence>
<gene>
    <name evidence="2" type="ORF">V5E97_27630</name>
</gene>
<evidence type="ECO:0000313" key="2">
    <source>
        <dbReference type="EMBL" id="XBH02078.1"/>
    </source>
</evidence>
<name>A0AAU7C9J7_9BACT</name>
<dbReference type="EMBL" id="CP155447">
    <property type="protein sequence ID" value="XBH02078.1"/>
    <property type="molecule type" value="Genomic_DNA"/>
</dbReference>
<dbReference type="Gene3D" id="3.30.700.10">
    <property type="entry name" value="Glycoprotein, Type 4 Pilin"/>
    <property type="match status" value="1"/>
</dbReference>
<proteinExistence type="predicted"/>
<evidence type="ECO:0000259" key="1">
    <source>
        <dbReference type="Pfam" id="PF07596"/>
    </source>
</evidence>
<dbReference type="Pfam" id="PF07596">
    <property type="entry name" value="SBP_bac_10"/>
    <property type="match status" value="1"/>
</dbReference>
<protein>
    <submittedName>
        <fullName evidence="2">DUF1559 domain-containing protein</fullName>
    </submittedName>
</protein>
<dbReference type="NCBIfam" id="TIGR02532">
    <property type="entry name" value="IV_pilin_GFxxxE"/>
    <property type="match status" value="1"/>
</dbReference>
<dbReference type="NCBIfam" id="TIGR04294">
    <property type="entry name" value="pre_pil_HX9DG"/>
    <property type="match status" value="1"/>
</dbReference>
<dbReference type="PANTHER" id="PTHR30093">
    <property type="entry name" value="GENERAL SECRETION PATHWAY PROTEIN G"/>
    <property type="match status" value="1"/>
</dbReference>
<feature type="domain" description="DUF1559" evidence="1">
    <location>
        <begin position="40"/>
        <end position="304"/>
    </location>
</feature>
<reference evidence="2" key="1">
    <citation type="submission" date="2024-05" db="EMBL/GenBank/DDBJ databases">
        <title>Planctomycetes of the genus Singulisphaera possess chitinolytic capabilities.</title>
        <authorList>
            <person name="Ivanova A."/>
        </authorList>
    </citation>
    <scope>NUCLEOTIDE SEQUENCE</scope>
    <source>
        <strain evidence="2">Ch08T</strain>
    </source>
</reference>
<dbReference type="SUPFAM" id="SSF54523">
    <property type="entry name" value="Pili subunits"/>
    <property type="match status" value="1"/>
</dbReference>
<organism evidence="2">
    <name type="scientific">Singulisphaera sp. Ch08</name>
    <dbReference type="NCBI Taxonomy" id="3120278"/>
    <lineage>
        <taxon>Bacteria</taxon>
        <taxon>Pseudomonadati</taxon>
        <taxon>Planctomycetota</taxon>
        <taxon>Planctomycetia</taxon>
        <taxon>Isosphaerales</taxon>
        <taxon>Isosphaeraceae</taxon>
        <taxon>Singulisphaera</taxon>
    </lineage>
</organism>
<dbReference type="RefSeq" id="WP_406694821.1">
    <property type="nucleotide sequence ID" value="NZ_CP155447.1"/>
</dbReference>
<dbReference type="InterPro" id="IPR011453">
    <property type="entry name" value="DUF1559"/>
</dbReference>
<accession>A0AAU7C9J7</accession>
<dbReference type="InterPro" id="IPR045584">
    <property type="entry name" value="Pilin-like"/>
</dbReference>
<dbReference type="Pfam" id="PF07963">
    <property type="entry name" value="N_methyl"/>
    <property type="match status" value="1"/>
</dbReference>
<dbReference type="InterPro" id="IPR012902">
    <property type="entry name" value="N_methyl_site"/>
</dbReference>
<dbReference type="AlphaFoldDB" id="A0AAU7C9J7"/>
<dbReference type="InterPro" id="IPR027558">
    <property type="entry name" value="Pre_pil_HX9DG_C"/>
</dbReference>
<dbReference type="PANTHER" id="PTHR30093:SF2">
    <property type="entry name" value="TYPE II SECRETION SYSTEM PROTEIN H"/>
    <property type="match status" value="1"/>
</dbReference>